<dbReference type="EMBL" id="GIIL01007917">
    <property type="protein sequence ID" value="NOV51643.1"/>
    <property type="molecule type" value="Transcribed_RNA"/>
</dbReference>
<name>A0A6M2DZY8_XENCH</name>
<sequence>MMKLMIAVQNAILFVRRNDAAACLSNLRLITPRMNMPNLFTILAAAKVTRTHVHLLLSVEAVVCCNSNHWSDSYYNKVVILFSIAELI</sequence>
<accession>A0A6M2DZY8</accession>
<proteinExistence type="predicted"/>
<dbReference type="AlphaFoldDB" id="A0A6M2DZY8"/>
<evidence type="ECO:0000313" key="1">
    <source>
        <dbReference type="EMBL" id="NOV51643.1"/>
    </source>
</evidence>
<reference evidence="1" key="1">
    <citation type="submission" date="2020-03" db="EMBL/GenBank/DDBJ databases">
        <title>Transcriptomic Profiling of the Digestive Tract of the Rat Flea, Xenopsylla cheopis, Following Blood Feeding and Infection with Yersinia pestis.</title>
        <authorList>
            <person name="Bland D.M."/>
            <person name="Martens C.A."/>
            <person name="Virtaneva K."/>
            <person name="Kanakabandi K."/>
            <person name="Long D."/>
            <person name="Rosenke R."/>
            <person name="Saturday G.A."/>
            <person name="Hoyt F.H."/>
            <person name="Bruno D.P."/>
            <person name="Ribeiro J.M.C."/>
            <person name="Hinnebusch J."/>
        </authorList>
    </citation>
    <scope>NUCLEOTIDE SEQUENCE</scope>
</reference>
<protein>
    <submittedName>
        <fullName evidence="1">Putative secreted protein</fullName>
    </submittedName>
</protein>
<organism evidence="1">
    <name type="scientific">Xenopsylla cheopis</name>
    <name type="common">Oriental rat flea</name>
    <name type="synonym">Pulex cheopis</name>
    <dbReference type="NCBI Taxonomy" id="163159"/>
    <lineage>
        <taxon>Eukaryota</taxon>
        <taxon>Metazoa</taxon>
        <taxon>Ecdysozoa</taxon>
        <taxon>Arthropoda</taxon>
        <taxon>Hexapoda</taxon>
        <taxon>Insecta</taxon>
        <taxon>Pterygota</taxon>
        <taxon>Neoptera</taxon>
        <taxon>Endopterygota</taxon>
        <taxon>Siphonaptera</taxon>
        <taxon>Pulicidae</taxon>
        <taxon>Xenopsyllinae</taxon>
        <taxon>Xenopsylla</taxon>
    </lineage>
</organism>